<accession>A0A565C4T3</accession>
<evidence type="ECO:0000259" key="5">
    <source>
        <dbReference type="PROSITE" id="PS50188"/>
    </source>
</evidence>
<dbReference type="PROSITE" id="PS50188">
    <property type="entry name" value="B302_SPRY"/>
    <property type="match status" value="1"/>
</dbReference>
<name>A0A565C4T3_9BRAS</name>
<feature type="transmembrane region" description="Helical" evidence="4">
    <location>
        <begin position="426"/>
        <end position="447"/>
    </location>
</feature>
<feature type="domain" description="AIG1-type G" evidence="6">
    <location>
        <begin position="169"/>
        <end position="373"/>
    </location>
</feature>
<dbReference type="PROSITE" id="PS51720">
    <property type="entry name" value="G_AIG1"/>
    <property type="match status" value="1"/>
</dbReference>
<dbReference type="PANTHER" id="PTHR10903">
    <property type="entry name" value="GTPASE, IMAP FAMILY MEMBER-RELATED"/>
    <property type="match status" value="1"/>
</dbReference>
<dbReference type="SUPFAM" id="SSF49899">
    <property type="entry name" value="Concanavalin A-like lectins/glucanases"/>
    <property type="match status" value="1"/>
</dbReference>
<dbReference type="InterPro" id="IPR003877">
    <property type="entry name" value="SPRY_dom"/>
</dbReference>
<evidence type="ECO:0008006" key="9">
    <source>
        <dbReference type="Google" id="ProtNLM"/>
    </source>
</evidence>
<evidence type="ECO:0000256" key="1">
    <source>
        <dbReference type="ARBA" id="ARBA00008535"/>
    </source>
</evidence>
<dbReference type="EMBL" id="CABITT030000006">
    <property type="protein sequence ID" value="VVB08663.1"/>
    <property type="molecule type" value="Genomic_DNA"/>
</dbReference>
<sequence>MVSQIWDMLFSRKLETAVEGELPTKLEAVHNSGGRVSISPEMRSVKCTGLGVDDDIGVVQANNPAPTKCLGYYFEVLVKNAGLNGHVAIGFTTKNAEVTRRPRWEDCSCSYHADTGLIHCAQEHGHTNRTTYSTKDTVGVGINYASEEFFFTLTVNFGQEMFAFDFKMGRSVNLLMVGKTGNGKSATGNTILGKMAFKSKRSTLGVTRACETQRHVVKDSILMTVIDSPGLSDLSLENCYIREEIQRSTQQGIDAVLLVFSCRCRITIEDEKVVACLKEILGSNATDYMIVVFTGGDEMEESGITLESYLAAECPNFLKETIELCDKRLMLIDNRSTDEMKKRDQLEELLRLVDLVAQKNVKPYTGTEVDFMNMVGREAGGDPNERSNTEKHALVEGLEADARDSEKKVVTTESERQMDDVENTSWLPMSVIAVAAVAGATLLCYLYHTAR</sequence>
<dbReference type="InterPro" id="IPR001870">
    <property type="entry name" value="B30.2/SPRY"/>
</dbReference>
<keyword evidence="2" id="KW-0547">Nucleotide-binding</keyword>
<dbReference type="InterPro" id="IPR043136">
    <property type="entry name" value="B30.2/SPRY_sf"/>
</dbReference>
<dbReference type="PANTHER" id="PTHR10903:SF184">
    <property type="entry name" value="GTP-BINDING PROTEIN A"/>
    <property type="match status" value="1"/>
</dbReference>
<proteinExistence type="inferred from homology"/>
<dbReference type="SUPFAM" id="SSF52540">
    <property type="entry name" value="P-loop containing nucleoside triphosphate hydrolases"/>
    <property type="match status" value="1"/>
</dbReference>
<dbReference type="InterPro" id="IPR027417">
    <property type="entry name" value="P-loop_NTPase"/>
</dbReference>
<dbReference type="CDD" id="cd12885">
    <property type="entry name" value="SPRY_RanBP_like"/>
    <property type="match status" value="1"/>
</dbReference>
<dbReference type="Proteomes" id="UP000489600">
    <property type="component" value="Unassembled WGS sequence"/>
</dbReference>
<dbReference type="InterPro" id="IPR044736">
    <property type="entry name" value="Gid1/RanBPM/SPLA_SPRY"/>
</dbReference>
<keyword evidence="4" id="KW-0472">Membrane</keyword>
<dbReference type="Pfam" id="PF04548">
    <property type="entry name" value="AIG1"/>
    <property type="match status" value="1"/>
</dbReference>
<keyword evidence="3" id="KW-0342">GTP-binding</keyword>
<dbReference type="InterPro" id="IPR013320">
    <property type="entry name" value="ConA-like_dom_sf"/>
</dbReference>
<evidence type="ECO:0000259" key="6">
    <source>
        <dbReference type="PROSITE" id="PS51720"/>
    </source>
</evidence>
<organism evidence="7 8">
    <name type="scientific">Arabis nemorensis</name>
    <dbReference type="NCBI Taxonomy" id="586526"/>
    <lineage>
        <taxon>Eukaryota</taxon>
        <taxon>Viridiplantae</taxon>
        <taxon>Streptophyta</taxon>
        <taxon>Embryophyta</taxon>
        <taxon>Tracheophyta</taxon>
        <taxon>Spermatophyta</taxon>
        <taxon>Magnoliopsida</taxon>
        <taxon>eudicotyledons</taxon>
        <taxon>Gunneridae</taxon>
        <taxon>Pentapetalae</taxon>
        <taxon>rosids</taxon>
        <taxon>malvids</taxon>
        <taxon>Brassicales</taxon>
        <taxon>Brassicaceae</taxon>
        <taxon>Arabideae</taxon>
        <taxon>Arabis</taxon>
    </lineage>
</organism>
<dbReference type="InterPro" id="IPR006703">
    <property type="entry name" value="G_AIG1"/>
</dbReference>
<dbReference type="OrthoDB" id="8954335at2759"/>
<comment type="similarity">
    <text evidence="1">Belongs to the TRAFAC class TrmE-Era-EngA-EngB-Septin-like GTPase superfamily. AIG1/Toc34/Toc159-like paraseptin GTPase family. IAN subfamily.</text>
</comment>
<evidence type="ECO:0000256" key="4">
    <source>
        <dbReference type="SAM" id="Phobius"/>
    </source>
</evidence>
<keyword evidence="4" id="KW-0812">Transmembrane</keyword>
<dbReference type="Gene3D" id="3.40.50.300">
    <property type="entry name" value="P-loop containing nucleotide triphosphate hydrolases"/>
    <property type="match status" value="1"/>
</dbReference>
<dbReference type="GO" id="GO:0005525">
    <property type="term" value="F:GTP binding"/>
    <property type="evidence" value="ECO:0007669"/>
    <property type="project" value="UniProtKB-KW"/>
</dbReference>
<reference evidence="7" key="1">
    <citation type="submission" date="2019-07" db="EMBL/GenBank/DDBJ databases">
        <authorList>
            <person name="Dittberner H."/>
        </authorList>
    </citation>
    <scope>NUCLEOTIDE SEQUENCE [LARGE SCALE GENOMIC DNA]</scope>
</reference>
<gene>
    <name evidence="7" type="ORF">ANE_LOCUS19107</name>
</gene>
<evidence type="ECO:0000256" key="3">
    <source>
        <dbReference type="ARBA" id="ARBA00023134"/>
    </source>
</evidence>
<keyword evidence="4" id="KW-1133">Transmembrane helix</keyword>
<dbReference type="Pfam" id="PF00622">
    <property type="entry name" value="SPRY"/>
    <property type="match status" value="1"/>
</dbReference>
<dbReference type="Gene3D" id="2.60.120.920">
    <property type="match status" value="1"/>
</dbReference>
<comment type="caution">
    <text evidence="7">The sequence shown here is derived from an EMBL/GenBank/DDBJ whole genome shotgun (WGS) entry which is preliminary data.</text>
</comment>
<evidence type="ECO:0000256" key="2">
    <source>
        <dbReference type="ARBA" id="ARBA00022741"/>
    </source>
</evidence>
<feature type="domain" description="B30.2/SPRY" evidence="5">
    <location>
        <begin position="4"/>
        <end position="197"/>
    </location>
</feature>
<evidence type="ECO:0000313" key="8">
    <source>
        <dbReference type="Proteomes" id="UP000489600"/>
    </source>
</evidence>
<dbReference type="FunFam" id="3.40.50.300:FF:000840">
    <property type="entry name" value="Immune-associated nucleotide-binding protein 9"/>
    <property type="match status" value="1"/>
</dbReference>
<protein>
    <recommendedName>
        <fullName evidence="9">AIG1-type G domain-containing protein</fullName>
    </recommendedName>
</protein>
<keyword evidence="8" id="KW-1185">Reference proteome</keyword>
<dbReference type="InterPro" id="IPR045058">
    <property type="entry name" value="GIMA/IAN/Toc"/>
</dbReference>
<evidence type="ECO:0000313" key="7">
    <source>
        <dbReference type="EMBL" id="VVB08663.1"/>
    </source>
</evidence>
<dbReference type="AlphaFoldDB" id="A0A565C4T3"/>